<dbReference type="PANTHER" id="PTHR33608:SF14">
    <property type="entry name" value="POSSIBLE CONSERVED SECRETED PROTEIN"/>
    <property type="match status" value="1"/>
</dbReference>
<name>A0A1H6CBY5_9ACTN</name>
<dbReference type="InterPro" id="IPR002881">
    <property type="entry name" value="DUF58"/>
</dbReference>
<reference evidence="4 5" key="1">
    <citation type="submission" date="2016-10" db="EMBL/GenBank/DDBJ databases">
        <authorList>
            <person name="de Groot N.N."/>
        </authorList>
    </citation>
    <scope>NUCLEOTIDE SEQUENCE [LARGE SCALE GENOMIC DNA]</scope>
    <source>
        <strain evidence="4 5">CGMCC 4.2023</strain>
    </source>
</reference>
<dbReference type="RefSeq" id="WP_103887330.1">
    <property type="nucleotide sequence ID" value="NZ_FNVU01000008.1"/>
</dbReference>
<keyword evidence="5" id="KW-1185">Reference proteome</keyword>
<feature type="domain" description="DUF58" evidence="3">
    <location>
        <begin position="236"/>
        <end position="343"/>
    </location>
</feature>
<feature type="region of interest" description="Disordered" evidence="1">
    <location>
        <begin position="1"/>
        <end position="22"/>
    </location>
</feature>
<accession>A0A1H6CBY5</accession>
<evidence type="ECO:0000259" key="3">
    <source>
        <dbReference type="Pfam" id="PF01882"/>
    </source>
</evidence>
<dbReference type="Proteomes" id="UP000236754">
    <property type="component" value="Unassembled WGS sequence"/>
</dbReference>
<dbReference type="EMBL" id="FNVU01000008">
    <property type="protein sequence ID" value="SEG70165.1"/>
    <property type="molecule type" value="Genomic_DNA"/>
</dbReference>
<evidence type="ECO:0000313" key="5">
    <source>
        <dbReference type="Proteomes" id="UP000236754"/>
    </source>
</evidence>
<evidence type="ECO:0000256" key="1">
    <source>
        <dbReference type="SAM" id="MobiDB-lite"/>
    </source>
</evidence>
<sequence>MTGRPSPDGSGTRPAPDPADPRARAVERALGGRQVGRDGVYQAPPEPTHGWRVSERALGWSTVAAVGLAAALLSGHAWVLALAAIPLTLLAVSLPLGARPQHVETTVEVAPRRCFEGETVTARITVAHDGSVGRLDPGITPGPGMRVDALAVGRARIELRLTAERWGRWTPGTVDIDLYDTGGLARRTVRVDLGEVEVFPLPTAAGLTPIPVRLPTRLGEHASPQRGEGIEVIGVHPYVRGERQRRINWPATTRRGSLQLHQFAAERAADTVVMLDVFGDIRDPVTGLSSLDETFRAAAGLARAYLSTHDRIGVVSIGGATRWLQPGSGDAYFYRIVQSVLEVRKDLARRGTGRVRLPPRALPEGALIYVVTPLADQRILDVLHQVRAGANPMVVVEIPSGDPEVEPGDVTAEMALRLWRANRDAIRFALAERGIAVIAHQPGQTLDLALAPLLRTRIHGGSR</sequence>
<dbReference type="Pfam" id="PF01882">
    <property type="entry name" value="DUF58"/>
    <property type="match status" value="1"/>
</dbReference>
<organism evidence="4 5">
    <name type="scientific">Actinacidiphila yanglinensis</name>
    <dbReference type="NCBI Taxonomy" id="310779"/>
    <lineage>
        <taxon>Bacteria</taxon>
        <taxon>Bacillati</taxon>
        <taxon>Actinomycetota</taxon>
        <taxon>Actinomycetes</taxon>
        <taxon>Kitasatosporales</taxon>
        <taxon>Streptomycetaceae</taxon>
        <taxon>Actinacidiphila</taxon>
    </lineage>
</organism>
<evidence type="ECO:0000256" key="2">
    <source>
        <dbReference type="SAM" id="Phobius"/>
    </source>
</evidence>
<keyword evidence="2" id="KW-0472">Membrane</keyword>
<proteinExistence type="predicted"/>
<evidence type="ECO:0000313" key="4">
    <source>
        <dbReference type="EMBL" id="SEG70165.1"/>
    </source>
</evidence>
<feature type="transmembrane region" description="Helical" evidence="2">
    <location>
        <begin position="57"/>
        <end position="73"/>
    </location>
</feature>
<keyword evidence="2" id="KW-0812">Transmembrane</keyword>
<protein>
    <submittedName>
        <fullName evidence="4">Uncharacterized conserved protein, DUF58 family, contains vWF domain</fullName>
    </submittedName>
</protein>
<gene>
    <name evidence="4" type="ORF">SAMN05216223_108245</name>
</gene>
<dbReference type="OrthoDB" id="9776116at2"/>
<keyword evidence="2" id="KW-1133">Transmembrane helix</keyword>
<dbReference type="AlphaFoldDB" id="A0A1H6CBY5"/>
<dbReference type="PANTHER" id="PTHR33608">
    <property type="entry name" value="BLL2464 PROTEIN"/>
    <property type="match status" value="1"/>
</dbReference>